<dbReference type="RefSeq" id="WP_116649484.1">
    <property type="nucleotide sequence ID" value="NZ_QUZK01000012.1"/>
</dbReference>
<feature type="region of interest" description="Disordered" evidence="2">
    <location>
        <begin position="1"/>
        <end position="21"/>
    </location>
</feature>
<keyword evidence="4" id="KW-0378">Hydrolase</keyword>
<dbReference type="GO" id="GO:0006508">
    <property type="term" value="P:proteolysis"/>
    <property type="evidence" value="ECO:0007669"/>
    <property type="project" value="UniProtKB-UniRule"/>
</dbReference>
<evidence type="ECO:0000256" key="1">
    <source>
        <dbReference type="HAMAP-Rule" id="MF_00302"/>
    </source>
</evidence>
<sequence length="111" mass="12682">MSEREHHSDPGKGDGLALQEARPKVRKPPLYKVVILNDDYTPMEFVVEVLQRFFSLSRDKATSIMLHVHTRGRGVAGVYTYEIAETKVVMVNDYAREHDHPLQCTLEETGE</sequence>
<accession>A0A3E1KC44</accession>
<dbReference type="GO" id="GO:0008233">
    <property type="term" value="F:peptidase activity"/>
    <property type="evidence" value="ECO:0007669"/>
    <property type="project" value="UniProtKB-KW"/>
</dbReference>
<gene>
    <name evidence="1 4" type="primary">clpS</name>
    <name evidence="4" type="ORF">DZC52_02225</name>
</gene>
<evidence type="ECO:0000259" key="3">
    <source>
        <dbReference type="Pfam" id="PF02617"/>
    </source>
</evidence>
<keyword evidence="5" id="KW-1185">Reference proteome</keyword>
<dbReference type="HAMAP" id="MF_00302">
    <property type="entry name" value="ClpS"/>
    <property type="match status" value="1"/>
</dbReference>
<dbReference type="InterPro" id="IPR022935">
    <property type="entry name" value="ClpS"/>
</dbReference>
<evidence type="ECO:0000313" key="4">
    <source>
        <dbReference type="EMBL" id="RFF32302.1"/>
    </source>
</evidence>
<dbReference type="NCBIfam" id="NF000669">
    <property type="entry name" value="PRK00033.1-2"/>
    <property type="match status" value="1"/>
</dbReference>
<dbReference type="OrthoDB" id="9796121at2"/>
<organism evidence="4 5">
    <name type="scientific">Wenzhouxiangella sediminis</name>
    <dbReference type="NCBI Taxonomy" id="1792836"/>
    <lineage>
        <taxon>Bacteria</taxon>
        <taxon>Pseudomonadati</taxon>
        <taxon>Pseudomonadota</taxon>
        <taxon>Gammaproteobacteria</taxon>
        <taxon>Chromatiales</taxon>
        <taxon>Wenzhouxiangellaceae</taxon>
        <taxon>Wenzhouxiangella</taxon>
    </lineage>
</organism>
<evidence type="ECO:0000256" key="2">
    <source>
        <dbReference type="SAM" id="MobiDB-lite"/>
    </source>
</evidence>
<comment type="subunit">
    <text evidence="1">Binds to the N-terminal domain of the chaperone ClpA.</text>
</comment>
<feature type="compositionally biased region" description="Basic and acidic residues" evidence="2">
    <location>
        <begin position="1"/>
        <end position="12"/>
    </location>
</feature>
<dbReference type="FunFam" id="3.30.1390.10:FF:000002">
    <property type="entry name" value="ATP-dependent Clp protease adapter protein ClpS"/>
    <property type="match status" value="1"/>
</dbReference>
<dbReference type="PANTHER" id="PTHR33473:SF19">
    <property type="entry name" value="ATP-DEPENDENT CLP PROTEASE ADAPTER PROTEIN CLPS"/>
    <property type="match status" value="1"/>
</dbReference>
<dbReference type="InterPro" id="IPR003769">
    <property type="entry name" value="ClpS_core"/>
</dbReference>
<feature type="domain" description="Adaptor protein ClpS core" evidence="3">
    <location>
        <begin position="27"/>
        <end position="105"/>
    </location>
</feature>
<reference evidence="4 5" key="1">
    <citation type="submission" date="2018-08" db="EMBL/GenBank/DDBJ databases">
        <title>Wenzhouxiangella salilacus sp. nov., a novel bacterium isolated from a saline lake in Xinjiang Province, China.</title>
        <authorList>
            <person name="Han S."/>
        </authorList>
    </citation>
    <scope>NUCLEOTIDE SEQUENCE [LARGE SCALE GENOMIC DNA]</scope>
    <source>
        <strain evidence="4 5">XDB06</strain>
    </source>
</reference>
<dbReference type="Proteomes" id="UP000260351">
    <property type="component" value="Unassembled WGS sequence"/>
</dbReference>
<proteinExistence type="inferred from homology"/>
<dbReference type="GO" id="GO:0030163">
    <property type="term" value="P:protein catabolic process"/>
    <property type="evidence" value="ECO:0007669"/>
    <property type="project" value="InterPro"/>
</dbReference>
<comment type="function">
    <text evidence="1">Involved in the modulation of the specificity of the ClpAP-mediated ATP-dependent protein degradation.</text>
</comment>
<keyword evidence="4" id="KW-0645">Protease</keyword>
<dbReference type="PANTHER" id="PTHR33473">
    <property type="entry name" value="ATP-DEPENDENT CLP PROTEASE ADAPTER PROTEIN CLPS1, CHLOROPLASTIC"/>
    <property type="match status" value="1"/>
</dbReference>
<dbReference type="AlphaFoldDB" id="A0A3E1KC44"/>
<name>A0A3E1KC44_9GAMM</name>
<comment type="caution">
    <text evidence="4">The sequence shown here is derived from an EMBL/GenBank/DDBJ whole genome shotgun (WGS) entry which is preliminary data.</text>
</comment>
<comment type="similarity">
    <text evidence="1">Belongs to the ClpS family.</text>
</comment>
<dbReference type="InterPro" id="IPR014719">
    <property type="entry name" value="Ribosomal_bL12_C/ClpS-like"/>
</dbReference>
<dbReference type="Pfam" id="PF02617">
    <property type="entry name" value="ClpS"/>
    <property type="match status" value="1"/>
</dbReference>
<protein>
    <recommendedName>
        <fullName evidence="1">ATP-dependent Clp protease adapter protein ClpS</fullName>
    </recommendedName>
</protein>
<dbReference type="EMBL" id="QUZK01000012">
    <property type="protein sequence ID" value="RFF32302.1"/>
    <property type="molecule type" value="Genomic_DNA"/>
</dbReference>
<dbReference type="SUPFAM" id="SSF54736">
    <property type="entry name" value="ClpS-like"/>
    <property type="match status" value="1"/>
</dbReference>
<dbReference type="Gene3D" id="3.30.1390.10">
    <property type="match status" value="1"/>
</dbReference>
<dbReference type="NCBIfam" id="NF000672">
    <property type="entry name" value="PRK00033.1-5"/>
    <property type="match status" value="1"/>
</dbReference>
<evidence type="ECO:0000313" key="5">
    <source>
        <dbReference type="Proteomes" id="UP000260351"/>
    </source>
</evidence>